<evidence type="ECO:0000313" key="6">
    <source>
        <dbReference type="EMBL" id="POH59178.1"/>
    </source>
</evidence>
<name>A0A2S3Z5I6_9MICO</name>
<evidence type="ECO:0000256" key="2">
    <source>
        <dbReference type="ARBA" id="ARBA00023002"/>
    </source>
</evidence>
<dbReference type="OrthoDB" id="6882680at2"/>
<organism evidence="6 7">
    <name type="scientific">Cryobacterium zongtaii</name>
    <dbReference type="NCBI Taxonomy" id="1259217"/>
    <lineage>
        <taxon>Bacteria</taxon>
        <taxon>Bacillati</taxon>
        <taxon>Actinomycetota</taxon>
        <taxon>Actinomycetes</taxon>
        <taxon>Micrococcales</taxon>
        <taxon>Microbacteriaceae</taxon>
        <taxon>Cryobacterium</taxon>
    </lineage>
</organism>
<dbReference type="Gene3D" id="3.40.309.10">
    <property type="entry name" value="Aldehyde Dehydrogenase, Chain A, domain 2"/>
    <property type="match status" value="1"/>
</dbReference>
<evidence type="ECO:0000259" key="5">
    <source>
        <dbReference type="Pfam" id="PF00171"/>
    </source>
</evidence>
<dbReference type="FunFam" id="3.40.309.10:FF:000009">
    <property type="entry name" value="Aldehyde dehydrogenase A"/>
    <property type="match status" value="1"/>
</dbReference>
<dbReference type="InterPro" id="IPR015590">
    <property type="entry name" value="Aldehyde_DH_dom"/>
</dbReference>
<dbReference type="InterPro" id="IPR016162">
    <property type="entry name" value="Ald_DH_N"/>
</dbReference>
<reference evidence="6 7" key="1">
    <citation type="submission" date="2018-01" db="EMBL/GenBank/DDBJ databases">
        <title>Cryobacterium sp. nov., from glaciers in China.</title>
        <authorList>
            <person name="Liu Q."/>
            <person name="Xin Y.-H."/>
        </authorList>
    </citation>
    <scope>NUCLEOTIDE SEQUENCE [LARGE SCALE GENOMIC DNA]</scope>
    <source>
        <strain evidence="6 7">TMB1-8</strain>
    </source>
</reference>
<sequence>MASMTAPTLTATAPALPFTVELARDICSTTGETVGVIGPFTGTELHALPVSSTVDVADAYARARLAQIGWARAGFAHRRAVLLRAHDLLLARRERLLDTLQTETGKTRGQAFEEVFQAAGVTRYNALAARRVLGGQTRRSGLPVLVTTRVRFRPKGVAGVITPWNFPLSLAAMDVVPALAAGCGVVQKADNQGALSILLLRRAFIDAGVPADLWAVVTGDGAEIGGAVTAGADYVCFTGSTATGLRVGTQAASTLTGASLELGGKNPMIVLDDVDPHRAAAQAAYACFSSMGQLCVSIERIYVQRAVSDQFLREFVTVTRALILGSALDYSTDVGSLTSQAQLERVTEHVADALAHGATVQAGGRARPDLGPYFFEPTILTGVTPGMLCHAGETFGPVVAVSVVDSEQEAILAANDSDYGLNASVLSGSARRGLRVAEALEAGSVNVNEGYRGSFSAVDAPMGGVKDSGLGRRNGPEGLLRFVNPVTISRATGALTLPVTGREFGRMVTPMLLLARTLKTARRR</sequence>
<comment type="caution">
    <text evidence="6">The sequence shown here is derived from an EMBL/GenBank/DDBJ whole genome shotgun (WGS) entry which is preliminary data.</text>
</comment>
<dbReference type="Proteomes" id="UP000237104">
    <property type="component" value="Unassembled WGS sequence"/>
</dbReference>
<feature type="domain" description="Aldehyde dehydrogenase" evidence="5">
    <location>
        <begin position="30"/>
        <end position="485"/>
    </location>
</feature>
<dbReference type="NCBIfam" id="NF006916">
    <property type="entry name" value="PRK09407.1"/>
    <property type="match status" value="1"/>
</dbReference>
<dbReference type="InterPro" id="IPR029510">
    <property type="entry name" value="Ald_DH_CS_GLU"/>
</dbReference>
<dbReference type="GO" id="GO:0004777">
    <property type="term" value="F:succinate-semialdehyde dehydrogenase (NAD+) activity"/>
    <property type="evidence" value="ECO:0007669"/>
    <property type="project" value="TreeGrafter"/>
</dbReference>
<keyword evidence="2 4" id="KW-0560">Oxidoreductase</keyword>
<dbReference type="GO" id="GO:0009450">
    <property type="term" value="P:gamma-aminobutyric acid catabolic process"/>
    <property type="evidence" value="ECO:0007669"/>
    <property type="project" value="TreeGrafter"/>
</dbReference>
<evidence type="ECO:0000256" key="1">
    <source>
        <dbReference type="ARBA" id="ARBA00009986"/>
    </source>
</evidence>
<dbReference type="EMBL" id="PPXF01000067">
    <property type="protein sequence ID" value="POH59178.1"/>
    <property type="molecule type" value="Genomic_DNA"/>
</dbReference>
<accession>A0A2S3Z5I6</accession>
<evidence type="ECO:0000256" key="4">
    <source>
        <dbReference type="RuleBase" id="RU003345"/>
    </source>
</evidence>
<proteinExistence type="inferred from homology"/>
<dbReference type="InterPro" id="IPR016161">
    <property type="entry name" value="Ald_DH/histidinol_DH"/>
</dbReference>
<feature type="active site" evidence="3">
    <location>
        <position position="261"/>
    </location>
</feature>
<dbReference type="InterPro" id="IPR016163">
    <property type="entry name" value="Ald_DH_C"/>
</dbReference>
<dbReference type="SUPFAM" id="SSF53720">
    <property type="entry name" value="ALDH-like"/>
    <property type="match status" value="1"/>
</dbReference>
<dbReference type="InterPro" id="IPR050740">
    <property type="entry name" value="Aldehyde_DH_Superfamily"/>
</dbReference>
<dbReference type="AlphaFoldDB" id="A0A2S3Z5I6"/>
<evidence type="ECO:0000313" key="7">
    <source>
        <dbReference type="Proteomes" id="UP000237104"/>
    </source>
</evidence>
<dbReference type="PANTHER" id="PTHR43353:SF5">
    <property type="entry name" value="SUCCINATE-SEMIALDEHYDE DEHYDROGENASE, MITOCHONDRIAL"/>
    <property type="match status" value="1"/>
</dbReference>
<comment type="similarity">
    <text evidence="1 4">Belongs to the aldehyde dehydrogenase family.</text>
</comment>
<evidence type="ECO:0000256" key="3">
    <source>
        <dbReference type="PROSITE-ProRule" id="PRU10007"/>
    </source>
</evidence>
<dbReference type="PANTHER" id="PTHR43353">
    <property type="entry name" value="SUCCINATE-SEMIALDEHYDE DEHYDROGENASE, MITOCHONDRIAL"/>
    <property type="match status" value="1"/>
</dbReference>
<dbReference type="Gene3D" id="3.40.605.10">
    <property type="entry name" value="Aldehyde Dehydrogenase, Chain A, domain 1"/>
    <property type="match status" value="1"/>
</dbReference>
<gene>
    <name evidence="6" type="primary">gabD2</name>
    <name evidence="6" type="ORF">C3B59_17640</name>
</gene>
<protein>
    <submittedName>
        <fullName evidence="6">Succinic semialdehyde dehydrogenase</fullName>
    </submittedName>
</protein>
<dbReference type="Pfam" id="PF00171">
    <property type="entry name" value="Aldedh"/>
    <property type="match status" value="1"/>
</dbReference>
<dbReference type="PROSITE" id="PS00687">
    <property type="entry name" value="ALDEHYDE_DEHYDR_GLU"/>
    <property type="match status" value="1"/>
</dbReference>